<name>A0A662ZD25_9GAMM</name>
<dbReference type="Proteomes" id="UP000243374">
    <property type="component" value="Unassembled WGS sequence"/>
</dbReference>
<dbReference type="EMBL" id="FOSF01000046">
    <property type="protein sequence ID" value="SFK26810.1"/>
    <property type="molecule type" value="Genomic_DNA"/>
</dbReference>
<comment type="similarity">
    <text evidence="1">Belongs to the glycerate kinase type-1 family.</text>
</comment>
<dbReference type="Pfam" id="PF02595">
    <property type="entry name" value="Gly_kinase"/>
    <property type="match status" value="1"/>
</dbReference>
<sequence length="293" mass="30036">MAAASGILITPQEKRNVKKASTFGTGQLIKAALDSGASCIIIGIGGSATNDGGAGMAQALGAQFYDSEGKILPKGGEALSKLHSIDLRNLDPRLNYTKILIASDVKNPLCGSHGCSVVYGPQKGATAKDVEILDKALENYAAIARRDVGIDIRNVPGAGAAGGLGAGLMLFANGKMEPGIELILNIIGFENIAKDADLVFTGEGFTDSQTANGKAPVGVAAIAKKYKIPVICLSGGISSDASALYNHGIDAVSGTPCAPISLNSCIENAATMLEDAAERLIRLVLIGTKLNRK</sequence>
<dbReference type="PANTHER" id="PTHR21599:SF0">
    <property type="entry name" value="GLYCERATE KINASE"/>
    <property type="match status" value="1"/>
</dbReference>
<dbReference type="GO" id="GO:0031388">
    <property type="term" value="P:organic acid phosphorylation"/>
    <property type="evidence" value="ECO:0007669"/>
    <property type="project" value="InterPro"/>
</dbReference>
<dbReference type="InterPro" id="IPR036129">
    <property type="entry name" value="Glycerate_kinase_sf"/>
</dbReference>
<keyword evidence="3 4" id="KW-0418">Kinase</keyword>
<reference evidence="4 5" key="1">
    <citation type="submission" date="2016-10" db="EMBL/GenBank/DDBJ databases">
        <authorList>
            <person name="Varghese N."/>
            <person name="Submissions S."/>
        </authorList>
    </citation>
    <scope>NUCLEOTIDE SEQUENCE [LARGE SCALE GENOMIC DNA]</scope>
    <source>
        <strain evidence="4 5">22B</strain>
    </source>
</reference>
<dbReference type="GO" id="GO:0008887">
    <property type="term" value="F:glycerate kinase activity"/>
    <property type="evidence" value="ECO:0007669"/>
    <property type="project" value="InterPro"/>
</dbReference>
<keyword evidence="5" id="KW-1185">Reference proteome</keyword>
<dbReference type="InterPro" id="IPR018193">
    <property type="entry name" value="Glyc_kinase_flavodox-like_fold"/>
</dbReference>
<evidence type="ECO:0000313" key="5">
    <source>
        <dbReference type="Proteomes" id="UP000243374"/>
    </source>
</evidence>
<evidence type="ECO:0000313" key="4">
    <source>
        <dbReference type="EMBL" id="SFK26810.1"/>
    </source>
</evidence>
<evidence type="ECO:0000256" key="3">
    <source>
        <dbReference type="ARBA" id="ARBA00022777"/>
    </source>
</evidence>
<dbReference type="SUPFAM" id="SSF110738">
    <property type="entry name" value="Glycerate kinase I"/>
    <property type="match status" value="1"/>
</dbReference>
<dbReference type="AlphaFoldDB" id="A0A662ZD25"/>
<organism evidence="4 5">
    <name type="scientific">Succinivibrio dextrinosolvens</name>
    <dbReference type="NCBI Taxonomy" id="83771"/>
    <lineage>
        <taxon>Bacteria</taxon>
        <taxon>Pseudomonadati</taxon>
        <taxon>Pseudomonadota</taxon>
        <taxon>Gammaproteobacteria</taxon>
        <taxon>Aeromonadales</taxon>
        <taxon>Succinivibrionaceae</taxon>
        <taxon>Succinivibrio</taxon>
    </lineage>
</organism>
<dbReference type="Gene3D" id="3.90.1510.10">
    <property type="entry name" value="Glycerate kinase, domain 2"/>
    <property type="match status" value="1"/>
</dbReference>
<dbReference type="Gene3D" id="3.40.50.10350">
    <property type="entry name" value="Glycerate kinase, domain 1"/>
    <property type="match status" value="1"/>
</dbReference>
<dbReference type="InterPro" id="IPR004381">
    <property type="entry name" value="Glycerate_kinase"/>
</dbReference>
<gene>
    <name evidence="4" type="ORF">SAMN04487865_104622</name>
</gene>
<evidence type="ECO:0000256" key="1">
    <source>
        <dbReference type="ARBA" id="ARBA00006284"/>
    </source>
</evidence>
<proteinExistence type="inferred from homology"/>
<dbReference type="NCBIfam" id="TIGR00045">
    <property type="entry name" value="glycerate kinase"/>
    <property type="match status" value="1"/>
</dbReference>
<accession>A0A662ZD25</accession>
<dbReference type="PANTHER" id="PTHR21599">
    <property type="entry name" value="GLYCERATE KINASE"/>
    <property type="match status" value="1"/>
</dbReference>
<protein>
    <submittedName>
        <fullName evidence="4">Glycerate kinase</fullName>
    </submittedName>
</protein>
<dbReference type="InterPro" id="IPR018197">
    <property type="entry name" value="Glycerate_kinase_RE-like"/>
</dbReference>
<evidence type="ECO:0000256" key="2">
    <source>
        <dbReference type="ARBA" id="ARBA00022679"/>
    </source>
</evidence>
<keyword evidence="2" id="KW-0808">Transferase</keyword>